<evidence type="ECO:0000313" key="1">
    <source>
        <dbReference type="EMBL" id="WAQ85080.1"/>
    </source>
</evidence>
<reference evidence="1" key="1">
    <citation type="submission" date="2022-10" db="EMBL/GenBank/DDBJ databases">
        <title>Puccinia triticina Genome sequencing and assembly.</title>
        <authorList>
            <person name="Li C."/>
        </authorList>
    </citation>
    <scope>NUCLEOTIDE SEQUENCE</scope>
    <source>
        <strain evidence="1">Pt15</strain>
    </source>
</reference>
<organism evidence="1 2">
    <name type="scientific">Puccinia triticina</name>
    <dbReference type="NCBI Taxonomy" id="208348"/>
    <lineage>
        <taxon>Eukaryota</taxon>
        <taxon>Fungi</taxon>
        <taxon>Dikarya</taxon>
        <taxon>Basidiomycota</taxon>
        <taxon>Pucciniomycotina</taxon>
        <taxon>Pucciniomycetes</taxon>
        <taxon>Pucciniales</taxon>
        <taxon>Pucciniaceae</taxon>
        <taxon>Puccinia</taxon>
    </lineage>
</organism>
<gene>
    <name evidence="1" type="ORF">PtA15_5A654</name>
</gene>
<sequence>MSPPTTDEGRTWTGLPASSRRRGVFFGHRARQAVGLCAGPRRSLAGPPGLLNIRCRGGCDWHGSRPAHTSEGFRGDHVLLGLSLAPHRLSLRPALLKTAMGGLIGPSTSSLSNELKSLGVACFLGAAGTNESGVALLLRAVDRRLLPLR</sequence>
<dbReference type="EMBL" id="CP110425">
    <property type="protein sequence ID" value="WAQ85080.1"/>
    <property type="molecule type" value="Genomic_DNA"/>
</dbReference>
<proteinExistence type="predicted"/>
<dbReference type="Proteomes" id="UP001164743">
    <property type="component" value="Chromosome 5A"/>
</dbReference>
<dbReference type="GeneID" id="77810333"/>
<name>A0ABY7CK52_9BASI</name>
<protein>
    <submittedName>
        <fullName evidence="1">Uncharacterized protein</fullName>
    </submittedName>
</protein>
<keyword evidence="2" id="KW-1185">Reference proteome</keyword>
<dbReference type="RefSeq" id="XP_053020635.1">
    <property type="nucleotide sequence ID" value="XM_053169438.1"/>
</dbReference>
<accession>A0ABY7CK52</accession>
<evidence type="ECO:0000313" key="2">
    <source>
        <dbReference type="Proteomes" id="UP001164743"/>
    </source>
</evidence>